<name>A0ABT2SZ54_9FIRM</name>
<feature type="region of interest" description="Disordered" evidence="2">
    <location>
        <begin position="516"/>
        <end position="552"/>
    </location>
</feature>
<evidence type="ECO:0000313" key="5">
    <source>
        <dbReference type="Proteomes" id="UP001652432"/>
    </source>
</evidence>
<keyword evidence="4" id="KW-0282">Flagellum</keyword>
<keyword evidence="4" id="KW-0969">Cilium</keyword>
<keyword evidence="4" id="KW-0966">Cell projection</keyword>
<feature type="domain" description="Flagellar hook-length control protein-like C-terminal" evidence="3">
    <location>
        <begin position="444"/>
        <end position="521"/>
    </location>
</feature>
<protein>
    <submittedName>
        <fullName evidence="4">Flagellar hook-length control protein FliK</fullName>
    </submittedName>
</protein>
<keyword evidence="1" id="KW-0175">Coiled coil</keyword>
<dbReference type="Pfam" id="PF02120">
    <property type="entry name" value="Flg_hook"/>
    <property type="match status" value="1"/>
</dbReference>
<dbReference type="EMBL" id="JAOQKJ010000002">
    <property type="protein sequence ID" value="MCU6743279.1"/>
    <property type="molecule type" value="Genomic_DNA"/>
</dbReference>
<evidence type="ECO:0000313" key="4">
    <source>
        <dbReference type="EMBL" id="MCU6743279.1"/>
    </source>
</evidence>
<evidence type="ECO:0000256" key="2">
    <source>
        <dbReference type="SAM" id="MobiDB-lite"/>
    </source>
</evidence>
<dbReference type="RefSeq" id="WP_262572872.1">
    <property type="nucleotide sequence ID" value="NZ_JAOQKJ010000002.1"/>
</dbReference>
<evidence type="ECO:0000256" key="1">
    <source>
        <dbReference type="SAM" id="Coils"/>
    </source>
</evidence>
<dbReference type="Gene3D" id="3.30.750.140">
    <property type="match status" value="1"/>
</dbReference>
<dbReference type="Proteomes" id="UP001652432">
    <property type="component" value="Unassembled WGS sequence"/>
</dbReference>
<dbReference type="InterPro" id="IPR021136">
    <property type="entry name" value="Flagellar_hook_control-like_C"/>
</dbReference>
<comment type="caution">
    <text evidence="4">The sequence shown here is derived from an EMBL/GenBank/DDBJ whole genome shotgun (WGS) entry which is preliminary data.</text>
</comment>
<proteinExistence type="predicted"/>
<feature type="coiled-coil region" evidence="1">
    <location>
        <begin position="336"/>
        <end position="394"/>
    </location>
</feature>
<reference evidence="4 5" key="1">
    <citation type="journal article" date="2021" name="ISME Commun">
        <title>Automated analysis of genomic sequences facilitates high-throughput and comprehensive description of bacteria.</title>
        <authorList>
            <person name="Hitch T.C.A."/>
        </authorList>
    </citation>
    <scope>NUCLEOTIDE SEQUENCE [LARGE SCALE GENOMIC DNA]</scope>
    <source>
        <strain evidence="4 5">Sanger_18</strain>
    </source>
</reference>
<keyword evidence="5" id="KW-1185">Reference proteome</keyword>
<evidence type="ECO:0000259" key="3">
    <source>
        <dbReference type="Pfam" id="PF02120"/>
    </source>
</evidence>
<feature type="compositionally biased region" description="Basic and acidic residues" evidence="2">
    <location>
        <begin position="516"/>
        <end position="541"/>
    </location>
</feature>
<gene>
    <name evidence="4" type="ORF">OCV77_01970</name>
</gene>
<sequence length="552" mass="60841">MRLSSLFTQGNQQIQENSRDMSFSTLEKGLRNGMKEMEGKMPGQSVTGEVIEADGQDILLAIGKNQLLRARLSLAMDVEAGQQLTFGIKSIGGMKVVLSPLFENMTSGSGAEKALELAGLPRNEETMKMVEAMMKEGMKLDPDSLSSMYRTVNAHMDADITTLVQLNRMGLPVTEENITQLQSYKNYEGQVTEGVKILMGEVAEQLSSLAASDNPEDVFTFLKVVLGEPSGTENVQTEENMAGDDNVIQTFKNAVMTEAPEENAGKEKLPFMPGMAEQAGEKGLGMALSDVLQKAGFSEETVNACLKGELPAKELLTELGRLVKDGRLSTEQKNGILELLKDNEFLENLKKGLTEKFLLTPDEVGEDGQVEKLYERLDSQLSRMNQALQGMAKENPALSQSIQNLSSNVEFMNQLNQMFTYVQLPLKLSGQEAAGELYVYTNKKNLAKKDGQVSALLHLDLEHLGEIDIHVSLRDSHVSTKFCLSDEKALDLVAANIDTLNQRLMKRGYSMDASFEQKDKAQHPIDEMLDRDKKVSSKEKVLISSSSFDARA</sequence>
<accession>A0ABT2SZ54</accession>
<feature type="compositionally biased region" description="Low complexity" evidence="2">
    <location>
        <begin position="542"/>
        <end position="552"/>
    </location>
</feature>
<dbReference type="InterPro" id="IPR038610">
    <property type="entry name" value="FliK-like_C_sf"/>
</dbReference>
<organism evidence="4 5">
    <name type="scientific">Suilimivivens aceti</name>
    <dbReference type="NCBI Taxonomy" id="2981774"/>
    <lineage>
        <taxon>Bacteria</taxon>
        <taxon>Bacillati</taxon>
        <taxon>Bacillota</taxon>
        <taxon>Clostridia</taxon>
        <taxon>Lachnospirales</taxon>
        <taxon>Lachnospiraceae</taxon>
        <taxon>Suilimivivens</taxon>
    </lineage>
</organism>